<protein>
    <submittedName>
        <fullName evidence="5">Kinase-like protein</fullName>
    </submittedName>
</protein>
<dbReference type="GO" id="GO:0035556">
    <property type="term" value="P:intracellular signal transduction"/>
    <property type="evidence" value="ECO:0007669"/>
    <property type="project" value="TreeGrafter"/>
</dbReference>
<keyword evidence="1" id="KW-0547">Nucleotide-binding</keyword>
<dbReference type="GO" id="GO:0004674">
    <property type="term" value="F:protein serine/threonine kinase activity"/>
    <property type="evidence" value="ECO:0007669"/>
    <property type="project" value="TreeGrafter"/>
</dbReference>
<dbReference type="PROSITE" id="PS50011">
    <property type="entry name" value="PROTEIN_KINASE_DOM"/>
    <property type="match status" value="1"/>
</dbReference>
<reference evidence="6" key="1">
    <citation type="journal article" date="2020" name="Stud. Mycol.">
        <title>101 Dothideomycetes genomes: A test case for predicting lifestyles and emergence of pathogens.</title>
        <authorList>
            <person name="Haridas S."/>
            <person name="Albert R."/>
            <person name="Binder M."/>
            <person name="Bloem J."/>
            <person name="LaButti K."/>
            <person name="Salamov A."/>
            <person name="Andreopoulos B."/>
            <person name="Baker S."/>
            <person name="Barry K."/>
            <person name="Bills G."/>
            <person name="Bluhm B."/>
            <person name="Cannon C."/>
            <person name="Castanera R."/>
            <person name="Culley D."/>
            <person name="Daum C."/>
            <person name="Ezra D."/>
            <person name="Gonzalez J."/>
            <person name="Henrissat B."/>
            <person name="Kuo A."/>
            <person name="Liang C."/>
            <person name="Lipzen A."/>
            <person name="Lutzoni F."/>
            <person name="Magnuson J."/>
            <person name="Mondo S."/>
            <person name="Nolan M."/>
            <person name="Ohm R."/>
            <person name="Pangilinan J."/>
            <person name="Park H.-J."/>
            <person name="Ramirez L."/>
            <person name="Alfaro M."/>
            <person name="Sun H."/>
            <person name="Tritt A."/>
            <person name="Yoshinaga Y."/>
            <person name="Zwiers L.-H."/>
            <person name="Turgeon B."/>
            <person name="Goodwin S."/>
            <person name="Spatafora J."/>
            <person name="Crous P."/>
            <person name="Grigoriev I."/>
        </authorList>
    </citation>
    <scope>NUCLEOTIDE SEQUENCE [LARGE SCALE GENOMIC DNA]</scope>
    <source>
        <strain evidence="6">CBS 304.66</strain>
    </source>
</reference>
<accession>A0A9P4KAU7</accession>
<dbReference type="SUPFAM" id="SSF56112">
    <property type="entry name" value="Protein kinase-like (PK-like)"/>
    <property type="match status" value="1"/>
</dbReference>
<dbReference type="AlphaFoldDB" id="A0A9P4KAU7"/>
<dbReference type="PANTHER" id="PTHR24346">
    <property type="entry name" value="MAP/MICROTUBULE AFFINITY-REGULATING KINASE"/>
    <property type="match status" value="1"/>
</dbReference>
<dbReference type="EMBL" id="ML986602">
    <property type="protein sequence ID" value="KAF2265869.1"/>
    <property type="molecule type" value="Genomic_DNA"/>
</dbReference>
<evidence type="ECO:0000313" key="6">
    <source>
        <dbReference type="Proteomes" id="UP000800093"/>
    </source>
</evidence>
<name>A0A9P4KAU7_9PLEO</name>
<dbReference type="InterPro" id="IPR011009">
    <property type="entry name" value="Kinase-like_dom_sf"/>
</dbReference>
<dbReference type="Proteomes" id="UP000800093">
    <property type="component" value="Unassembled WGS sequence"/>
</dbReference>
<proteinExistence type="predicted"/>
<organism evidence="5 6">
    <name type="scientific">Lojkania enalia</name>
    <dbReference type="NCBI Taxonomy" id="147567"/>
    <lineage>
        <taxon>Eukaryota</taxon>
        <taxon>Fungi</taxon>
        <taxon>Dikarya</taxon>
        <taxon>Ascomycota</taxon>
        <taxon>Pezizomycotina</taxon>
        <taxon>Dothideomycetes</taxon>
        <taxon>Pleosporomycetidae</taxon>
        <taxon>Pleosporales</taxon>
        <taxon>Pleosporales incertae sedis</taxon>
        <taxon>Lojkania</taxon>
    </lineage>
</organism>
<evidence type="ECO:0000256" key="1">
    <source>
        <dbReference type="ARBA" id="ARBA00022741"/>
    </source>
</evidence>
<dbReference type="GO" id="GO:0005737">
    <property type="term" value="C:cytoplasm"/>
    <property type="evidence" value="ECO:0007669"/>
    <property type="project" value="TreeGrafter"/>
</dbReference>
<feature type="compositionally biased region" description="Basic and acidic residues" evidence="3">
    <location>
        <begin position="51"/>
        <end position="65"/>
    </location>
</feature>
<dbReference type="OrthoDB" id="193931at2759"/>
<dbReference type="PANTHER" id="PTHR24346:SF30">
    <property type="entry name" value="MATERNAL EMBRYONIC LEUCINE ZIPPER KINASE"/>
    <property type="match status" value="1"/>
</dbReference>
<dbReference type="Pfam" id="PF00069">
    <property type="entry name" value="Pkinase"/>
    <property type="match status" value="1"/>
</dbReference>
<sequence length="360" mass="41061">MFVSENQAEGNLELTQTATADSTDILLGEKNSIIKEGDLREPFASYSTPPDTRESGDLARNGVKQDSRDIYKPKPYRFGNYILSPTTWKGRAKVKPAWEKDSGNQCAIKFYWRSMNNEPMNYLQNIYREVSILRGLRHPNIVQLLEMVETERHIGIVTQYCSGERLEDVFRRHRYLKDPTARPIFGQLIGGISYLHKKGIVHFNITPTNVLIGYDERVLICGFGSANTFDPSSENHDVLNKESTLFEISIPYTAPEVVLANKFNSMADIWSCGVVLYKLLAGSIPFEEDLSLPSTHAWTQSELYHRFMVNTHLTFPEYVTPHARDLLRRMLVPDPMKRATFLNEIMTHSWISGPAHLVCG</sequence>
<evidence type="ECO:0000313" key="5">
    <source>
        <dbReference type="EMBL" id="KAF2265869.1"/>
    </source>
</evidence>
<keyword evidence="6" id="KW-1185">Reference proteome</keyword>
<feature type="domain" description="Protein kinase" evidence="4">
    <location>
        <begin position="80"/>
        <end position="351"/>
    </location>
</feature>
<evidence type="ECO:0000256" key="3">
    <source>
        <dbReference type="SAM" id="MobiDB-lite"/>
    </source>
</evidence>
<comment type="caution">
    <text evidence="5">The sequence shown here is derived from an EMBL/GenBank/DDBJ whole genome shotgun (WGS) entry which is preliminary data.</text>
</comment>
<dbReference type="Gene3D" id="1.10.510.10">
    <property type="entry name" value="Transferase(Phosphotransferase) domain 1"/>
    <property type="match status" value="1"/>
</dbReference>
<evidence type="ECO:0000259" key="4">
    <source>
        <dbReference type="PROSITE" id="PS50011"/>
    </source>
</evidence>
<evidence type="ECO:0000256" key="2">
    <source>
        <dbReference type="ARBA" id="ARBA00022840"/>
    </source>
</evidence>
<dbReference type="InterPro" id="IPR000719">
    <property type="entry name" value="Prot_kinase_dom"/>
</dbReference>
<dbReference type="GO" id="GO:0005524">
    <property type="term" value="F:ATP binding"/>
    <property type="evidence" value="ECO:0007669"/>
    <property type="project" value="UniProtKB-KW"/>
</dbReference>
<gene>
    <name evidence="5" type="ORF">CC78DRAFT_460267</name>
</gene>
<keyword evidence="2" id="KW-0067">ATP-binding</keyword>
<feature type="region of interest" description="Disordered" evidence="3">
    <location>
        <begin position="39"/>
        <end position="65"/>
    </location>
</feature>